<organism evidence="7 8">
    <name type="scientific">Salinarimonas ramus</name>
    <dbReference type="NCBI Taxonomy" id="690164"/>
    <lineage>
        <taxon>Bacteria</taxon>
        <taxon>Pseudomonadati</taxon>
        <taxon>Pseudomonadota</taxon>
        <taxon>Alphaproteobacteria</taxon>
        <taxon>Hyphomicrobiales</taxon>
        <taxon>Salinarimonadaceae</taxon>
        <taxon>Salinarimonas</taxon>
    </lineage>
</organism>
<evidence type="ECO:0000313" key="8">
    <source>
        <dbReference type="Proteomes" id="UP000600449"/>
    </source>
</evidence>
<evidence type="ECO:0000256" key="6">
    <source>
        <dbReference type="SAM" id="Phobius"/>
    </source>
</evidence>
<comment type="similarity">
    <text evidence="2">Belongs to the TerC family.</text>
</comment>
<dbReference type="EMBL" id="BMMF01000009">
    <property type="protein sequence ID" value="GGK41260.1"/>
    <property type="molecule type" value="Genomic_DNA"/>
</dbReference>
<evidence type="ECO:0000256" key="5">
    <source>
        <dbReference type="ARBA" id="ARBA00023136"/>
    </source>
</evidence>
<dbReference type="GO" id="GO:0016020">
    <property type="term" value="C:membrane"/>
    <property type="evidence" value="ECO:0007669"/>
    <property type="project" value="UniProtKB-SubCell"/>
</dbReference>
<protein>
    <submittedName>
        <fullName evidence="7">Membrane protein</fullName>
    </submittedName>
</protein>
<accession>A0A917V5M6</accession>
<keyword evidence="4 6" id="KW-1133">Transmembrane helix</keyword>
<evidence type="ECO:0000313" key="7">
    <source>
        <dbReference type="EMBL" id="GGK41260.1"/>
    </source>
</evidence>
<evidence type="ECO:0000256" key="3">
    <source>
        <dbReference type="ARBA" id="ARBA00022692"/>
    </source>
</evidence>
<gene>
    <name evidence="7" type="ORF">GCM10011322_30470</name>
</gene>
<comment type="caution">
    <text evidence="7">The sequence shown here is derived from an EMBL/GenBank/DDBJ whole genome shotgun (WGS) entry which is preliminary data.</text>
</comment>
<dbReference type="Pfam" id="PF03741">
    <property type="entry name" value="TerC"/>
    <property type="match status" value="1"/>
</dbReference>
<evidence type="ECO:0000256" key="2">
    <source>
        <dbReference type="ARBA" id="ARBA00007511"/>
    </source>
</evidence>
<dbReference type="PANTHER" id="PTHR30238:SF0">
    <property type="entry name" value="THYLAKOID MEMBRANE PROTEIN TERC, CHLOROPLASTIC"/>
    <property type="match status" value="1"/>
</dbReference>
<dbReference type="InterPro" id="IPR005496">
    <property type="entry name" value="Integral_membrane_TerC"/>
</dbReference>
<reference evidence="7 8" key="1">
    <citation type="journal article" date="2014" name="Int. J. Syst. Evol. Microbiol.">
        <title>Complete genome sequence of Corynebacterium casei LMG S-19264T (=DSM 44701T), isolated from a smear-ripened cheese.</title>
        <authorList>
            <consortium name="US DOE Joint Genome Institute (JGI-PGF)"/>
            <person name="Walter F."/>
            <person name="Albersmeier A."/>
            <person name="Kalinowski J."/>
            <person name="Ruckert C."/>
        </authorList>
    </citation>
    <scope>NUCLEOTIDE SEQUENCE [LARGE SCALE GENOMIC DNA]</scope>
    <source>
        <strain evidence="7 8">CGMCC 1.9161</strain>
    </source>
</reference>
<dbReference type="RefSeq" id="WP_188914106.1">
    <property type="nucleotide sequence ID" value="NZ_BMMF01000009.1"/>
</dbReference>
<feature type="transmembrane region" description="Helical" evidence="6">
    <location>
        <begin position="271"/>
        <end position="290"/>
    </location>
</feature>
<feature type="transmembrane region" description="Helical" evidence="6">
    <location>
        <begin position="234"/>
        <end position="259"/>
    </location>
</feature>
<keyword evidence="5 6" id="KW-0472">Membrane</keyword>
<sequence>MELTFLFAEFLGKPAWLWIAFLGVVGLILAFDLGVLHRKAHEIALRESILLSLFYIGLGLSYGGFVWWYLGPDSGMQYLTGYAVEKSLSMDNVFVIGVILSYFAIPRAFQHRILFWGILGVIVLRGIMIGLGAGLVAQFHWVLYLFAAFLIFTGIKMLLSAGGDDHYDVEGNAVLKFMRKRFHVTDRVDQDRFWLKLPSHKTGRLAWHATPLFLALVCVELADVIFAVDSIPAIFTITTDPFIVFTSNIFAILGLRAMFFMLSALVHRFEYLKYALSAVLVFIGSKIFIADVMGWEKFPPPVSLGVTFGLLFAGFAFSLWKTRRGETAAVPVVAPVPPAASGALPDSAT</sequence>
<name>A0A917V5M6_9HYPH</name>
<dbReference type="Proteomes" id="UP000600449">
    <property type="component" value="Unassembled WGS sequence"/>
</dbReference>
<dbReference type="AlphaFoldDB" id="A0A917V5M6"/>
<keyword evidence="8" id="KW-1185">Reference proteome</keyword>
<keyword evidence="3 6" id="KW-0812">Transmembrane</keyword>
<feature type="transmembrane region" description="Helical" evidence="6">
    <location>
        <begin position="48"/>
        <end position="70"/>
    </location>
</feature>
<comment type="subcellular location">
    <subcellularLocation>
        <location evidence="1">Membrane</location>
        <topology evidence="1">Multi-pass membrane protein</topology>
    </subcellularLocation>
</comment>
<dbReference type="PANTHER" id="PTHR30238">
    <property type="entry name" value="MEMBRANE BOUND PREDICTED REDOX MODULATOR"/>
    <property type="match status" value="1"/>
</dbReference>
<feature type="transmembrane region" description="Helical" evidence="6">
    <location>
        <begin position="141"/>
        <end position="159"/>
    </location>
</feature>
<dbReference type="NCBIfam" id="TIGR03718">
    <property type="entry name" value="R_switched_Alx"/>
    <property type="match status" value="1"/>
</dbReference>
<evidence type="ECO:0000256" key="1">
    <source>
        <dbReference type="ARBA" id="ARBA00004141"/>
    </source>
</evidence>
<feature type="transmembrane region" description="Helical" evidence="6">
    <location>
        <begin position="15"/>
        <end position="36"/>
    </location>
</feature>
<evidence type="ECO:0000256" key="4">
    <source>
        <dbReference type="ARBA" id="ARBA00022989"/>
    </source>
</evidence>
<feature type="transmembrane region" description="Helical" evidence="6">
    <location>
        <begin position="113"/>
        <end position="135"/>
    </location>
</feature>
<dbReference type="InterPro" id="IPR022369">
    <property type="entry name" value="Integral_membrane_TerC_rswitch"/>
</dbReference>
<feature type="transmembrane region" description="Helical" evidence="6">
    <location>
        <begin position="205"/>
        <end position="228"/>
    </location>
</feature>
<proteinExistence type="inferred from homology"/>
<feature type="transmembrane region" description="Helical" evidence="6">
    <location>
        <begin position="302"/>
        <end position="320"/>
    </location>
</feature>
<feature type="transmembrane region" description="Helical" evidence="6">
    <location>
        <begin position="90"/>
        <end position="106"/>
    </location>
</feature>